<evidence type="ECO:0000256" key="12">
    <source>
        <dbReference type="SAM" id="Coils"/>
    </source>
</evidence>
<feature type="domain" description="UvrD-like helicase ATP-binding" evidence="13">
    <location>
        <begin position="5"/>
        <end position="286"/>
    </location>
</feature>
<dbReference type="Proteomes" id="UP000617951">
    <property type="component" value="Unassembled WGS sequence"/>
</dbReference>
<dbReference type="GO" id="GO:0043138">
    <property type="term" value="F:3'-5' DNA helicase activity"/>
    <property type="evidence" value="ECO:0007669"/>
    <property type="project" value="UniProtKB-EC"/>
</dbReference>
<name>A0A926DHP4_9FIRM</name>
<reference evidence="15" key="1">
    <citation type="submission" date="2020-08" db="EMBL/GenBank/DDBJ databases">
        <title>Genome public.</title>
        <authorList>
            <person name="Liu C."/>
            <person name="Sun Q."/>
        </authorList>
    </citation>
    <scope>NUCLEOTIDE SEQUENCE</scope>
    <source>
        <strain evidence="15">NSJ-63</strain>
    </source>
</reference>
<keyword evidence="4 11" id="KW-0347">Helicase</keyword>
<comment type="catalytic activity">
    <reaction evidence="8">
        <text>Couples ATP hydrolysis with the unwinding of duplex DNA by translocating in the 3'-5' direction.</text>
        <dbReference type="EC" id="5.6.2.4"/>
    </reaction>
</comment>
<dbReference type="InterPro" id="IPR014017">
    <property type="entry name" value="DNA_helicase_UvrD-like_C"/>
</dbReference>
<feature type="binding site" evidence="11">
    <location>
        <begin position="26"/>
        <end position="33"/>
    </location>
    <ligand>
        <name>ATP</name>
        <dbReference type="ChEBI" id="CHEBI:30616"/>
    </ligand>
</feature>
<sequence>MMNLDFLSDVQRKAVTTTKGPVLVLAGAGSGKTSVLTNRVAYLIKEKGVSPASILAITFTNKAAREMRERIEKLTGAAAGDIMISTFHSMCARFLRYDADKIGYDRNFTIYDSADCKTVLKRILSDKQLESNILTPGRCMSVISAAKNACAKEAPENYIEDVCEGYSEDMKAVYHAYTERLRAENAMDFDDLLLNMLRVLEEDPKTRSYYTNKYEYVLVDEYQDTNSVQYALVKILSEKHGNIFVVGDDDQSIYAWRGADIRNILDFEKDYQDTTVIKLEQNYRSHERILDAANAVISKARERKGKTLWSARKEGPKPRVYTAPNEYAEAEFVAKEIDRLVREGKSYADISVLYRMHTQSRVLEEKLRTYGIPYQVYGGQSFYERKEIKDMVAYLTVLENEQADTAFLRIVNTPKRGIGEISIEKLRNYAQERGMSLIDAMEYAEEFIGSGASGKFSGCIQVFRDIREMSEGKSLGEQMEVVFNASGYREMLLLQDSTEAETKIENIEELINSAYTFEKQNPEATLADFLASISLISDMDTTAEEGSVTLMTLHSAKGLEFDTVFLVGMEENVFPSRRSIAEDKVDEERRLCYVGITRAKQLLYLTNCASRNLYSGSNENHPSRFLDDIPEGMLDILAAPAPVRRAKEPKQTVVFKPQIEFKPQVKADSASFAVGMEVEHTKFGRGAILSISGEGTQRVASIKFPDGERKMFLSFAPLKIVE</sequence>
<comment type="catalytic activity">
    <reaction evidence="10">
        <text>ATP + H2O = ADP + phosphate + H(+)</text>
        <dbReference type="Rhea" id="RHEA:13065"/>
        <dbReference type="ChEBI" id="CHEBI:15377"/>
        <dbReference type="ChEBI" id="CHEBI:15378"/>
        <dbReference type="ChEBI" id="CHEBI:30616"/>
        <dbReference type="ChEBI" id="CHEBI:43474"/>
        <dbReference type="ChEBI" id="CHEBI:456216"/>
        <dbReference type="EC" id="5.6.2.4"/>
    </reaction>
</comment>
<dbReference type="GO" id="GO:0005829">
    <property type="term" value="C:cytosol"/>
    <property type="evidence" value="ECO:0007669"/>
    <property type="project" value="TreeGrafter"/>
</dbReference>
<dbReference type="FunFam" id="1.10.486.10:FF:000003">
    <property type="entry name" value="ATP-dependent DNA helicase"/>
    <property type="match status" value="1"/>
</dbReference>
<keyword evidence="7" id="KW-0413">Isomerase</keyword>
<dbReference type="GO" id="GO:0033202">
    <property type="term" value="C:DNA helicase complex"/>
    <property type="evidence" value="ECO:0007669"/>
    <property type="project" value="TreeGrafter"/>
</dbReference>
<dbReference type="EMBL" id="JACRSS010000001">
    <property type="protein sequence ID" value="MBC8538046.1"/>
    <property type="molecule type" value="Genomic_DNA"/>
</dbReference>
<dbReference type="CDD" id="cd17932">
    <property type="entry name" value="DEXQc_UvrD"/>
    <property type="match status" value="1"/>
</dbReference>
<dbReference type="PANTHER" id="PTHR11070">
    <property type="entry name" value="UVRD / RECB / PCRA DNA HELICASE FAMILY MEMBER"/>
    <property type="match status" value="1"/>
</dbReference>
<dbReference type="InterPro" id="IPR014016">
    <property type="entry name" value="UvrD-like_ATP-bd"/>
</dbReference>
<dbReference type="PANTHER" id="PTHR11070:SF2">
    <property type="entry name" value="ATP-DEPENDENT DNA HELICASE SRS2"/>
    <property type="match status" value="1"/>
</dbReference>
<evidence type="ECO:0000313" key="15">
    <source>
        <dbReference type="EMBL" id="MBC8538046.1"/>
    </source>
</evidence>
<keyword evidence="16" id="KW-1185">Reference proteome</keyword>
<evidence type="ECO:0000256" key="5">
    <source>
        <dbReference type="ARBA" id="ARBA00022840"/>
    </source>
</evidence>
<feature type="domain" description="UvrD-like helicase C-terminal" evidence="14">
    <location>
        <begin position="287"/>
        <end position="558"/>
    </location>
</feature>
<dbReference type="Pfam" id="PF00580">
    <property type="entry name" value="UvrD-helicase"/>
    <property type="match status" value="1"/>
</dbReference>
<dbReference type="GO" id="GO:0016787">
    <property type="term" value="F:hydrolase activity"/>
    <property type="evidence" value="ECO:0007669"/>
    <property type="project" value="UniProtKB-UniRule"/>
</dbReference>
<dbReference type="AlphaFoldDB" id="A0A926DHP4"/>
<keyword evidence="2 11" id="KW-0547">Nucleotide-binding</keyword>
<dbReference type="Gene3D" id="3.40.50.300">
    <property type="entry name" value="P-loop containing nucleotide triphosphate hydrolases"/>
    <property type="match status" value="2"/>
</dbReference>
<comment type="similarity">
    <text evidence="1">Belongs to the helicase family. UvrD subfamily.</text>
</comment>
<keyword evidence="5 11" id="KW-0067">ATP-binding</keyword>
<dbReference type="Pfam" id="PF21196">
    <property type="entry name" value="PcrA_UvrD_tudor"/>
    <property type="match status" value="1"/>
</dbReference>
<keyword evidence="3 11" id="KW-0378">Hydrolase</keyword>
<comment type="caution">
    <text evidence="15">The sequence shown here is derived from an EMBL/GenBank/DDBJ whole genome shotgun (WGS) entry which is preliminary data.</text>
</comment>
<accession>A0A926DHP4</accession>
<dbReference type="InterPro" id="IPR000212">
    <property type="entry name" value="DNA_helicase_UvrD/REP"/>
</dbReference>
<evidence type="ECO:0000256" key="7">
    <source>
        <dbReference type="ARBA" id="ARBA00023235"/>
    </source>
</evidence>
<dbReference type="RefSeq" id="WP_249279837.1">
    <property type="nucleotide sequence ID" value="NZ_JACRSS010000001.1"/>
</dbReference>
<dbReference type="GO" id="GO:0005524">
    <property type="term" value="F:ATP binding"/>
    <property type="evidence" value="ECO:0007669"/>
    <property type="project" value="UniProtKB-UniRule"/>
</dbReference>
<feature type="coiled-coil region" evidence="12">
    <location>
        <begin position="276"/>
        <end position="303"/>
    </location>
</feature>
<dbReference type="CDD" id="cd18807">
    <property type="entry name" value="SF1_C_UvrD"/>
    <property type="match status" value="1"/>
</dbReference>
<evidence type="ECO:0000256" key="1">
    <source>
        <dbReference type="ARBA" id="ARBA00009922"/>
    </source>
</evidence>
<dbReference type="GO" id="GO:0000725">
    <property type="term" value="P:recombinational repair"/>
    <property type="evidence" value="ECO:0007669"/>
    <property type="project" value="TreeGrafter"/>
</dbReference>
<keyword evidence="12" id="KW-0175">Coiled coil</keyword>
<evidence type="ECO:0000313" key="16">
    <source>
        <dbReference type="Proteomes" id="UP000617951"/>
    </source>
</evidence>
<evidence type="ECO:0000256" key="10">
    <source>
        <dbReference type="ARBA" id="ARBA00048988"/>
    </source>
</evidence>
<evidence type="ECO:0000256" key="6">
    <source>
        <dbReference type="ARBA" id="ARBA00023125"/>
    </source>
</evidence>
<dbReference type="Pfam" id="PF13361">
    <property type="entry name" value="UvrD_C"/>
    <property type="match status" value="1"/>
</dbReference>
<dbReference type="Gene3D" id="1.10.10.160">
    <property type="match status" value="1"/>
</dbReference>
<dbReference type="PROSITE" id="PS51198">
    <property type="entry name" value="UVRD_HELICASE_ATP_BIND"/>
    <property type="match status" value="1"/>
</dbReference>
<evidence type="ECO:0000256" key="9">
    <source>
        <dbReference type="ARBA" id="ARBA00034808"/>
    </source>
</evidence>
<dbReference type="InterPro" id="IPR013986">
    <property type="entry name" value="DExx_box_DNA_helicase_dom_sf"/>
</dbReference>
<evidence type="ECO:0000256" key="2">
    <source>
        <dbReference type="ARBA" id="ARBA00022741"/>
    </source>
</evidence>
<proteinExistence type="inferred from homology"/>
<evidence type="ECO:0000256" key="4">
    <source>
        <dbReference type="ARBA" id="ARBA00022806"/>
    </source>
</evidence>
<dbReference type="SUPFAM" id="SSF52540">
    <property type="entry name" value="P-loop containing nucleoside triphosphate hydrolases"/>
    <property type="match status" value="1"/>
</dbReference>
<evidence type="ECO:0000256" key="11">
    <source>
        <dbReference type="PROSITE-ProRule" id="PRU00560"/>
    </source>
</evidence>
<dbReference type="EC" id="5.6.2.4" evidence="9"/>
<dbReference type="PROSITE" id="PS51217">
    <property type="entry name" value="UVRD_HELICASE_CTER"/>
    <property type="match status" value="1"/>
</dbReference>
<evidence type="ECO:0000256" key="8">
    <source>
        <dbReference type="ARBA" id="ARBA00034617"/>
    </source>
</evidence>
<evidence type="ECO:0000259" key="13">
    <source>
        <dbReference type="PROSITE" id="PS51198"/>
    </source>
</evidence>
<dbReference type="GO" id="GO:0003677">
    <property type="term" value="F:DNA binding"/>
    <property type="evidence" value="ECO:0007669"/>
    <property type="project" value="UniProtKB-KW"/>
</dbReference>
<organism evidence="15 16">
    <name type="scientific">Guopingia tenuis</name>
    <dbReference type="NCBI Taxonomy" id="2763656"/>
    <lineage>
        <taxon>Bacteria</taxon>
        <taxon>Bacillati</taxon>
        <taxon>Bacillota</taxon>
        <taxon>Clostridia</taxon>
        <taxon>Christensenellales</taxon>
        <taxon>Christensenellaceae</taxon>
        <taxon>Guopingia</taxon>
    </lineage>
</organism>
<evidence type="ECO:0000256" key="3">
    <source>
        <dbReference type="ARBA" id="ARBA00022801"/>
    </source>
</evidence>
<dbReference type="Gene3D" id="1.10.486.10">
    <property type="entry name" value="PCRA, domain 4"/>
    <property type="match status" value="1"/>
</dbReference>
<gene>
    <name evidence="15" type="ORF">H8693_03760</name>
</gene>
<evidence type="ECO:0000259" key="14">
    <source>
        <dbReference type="PROSITE" id="PS51217"/>
    </source>
</evidence>
<protein>
    <recommendedName>
        <fullName evidence="9">DNA 3'-5' helicase</fullName>
        <ecNumber evidence="9">5.6.2.4</ecNumber>
    </recommendedName>
</protein>
<dbReference type="InterPro" id="IPR027417">
    <property type="entry name" value="P-loop_NTPase"/>
</dbReference>
<keyword evidence="6" id="KW-0238">DNA-binding</keyword>